<gene>
    <name evidence="2" type="ORF">K444DRAFT_399738</name>
</gene>
<protein>
    <submittedName>
        <fullName evidence="2">Uncharacterized protein</fullName>
    </submittedName>
</protein>
<reference evidence="2 3" key="1">
    <citation type="submission" date="2016-04" db="EMBL/GenBank/DDBJ databases">
        <title>A degradative enzymes factory behind the ericoid mycorrhizal symbiosis.</title>
        <authorList>
            <consortium name="DOE Joint Genome Institute"/>
            <person name="Martino E."/>
            <person name="Morin E."/>
            <person name="Grelet G."/>
            <person name="Kuo A."/>
            <person name="Kohler A."/>
            <person name="Daghino S."/>
            <person name="Barry K."/>
            <person name="Choi C."/>
            <person name="Cichocki N."/>
            <person name="Clum A."/>
            <person name="Copeland A."/>
            <person name="Hainaut M."/>
            <person name="Haridas S."/>
            <person name="Labutti K."/>
            <person name="Lindquist E."/>
            <person name="Lipzen A."/>
            <person name="Khouja H.-R."/>
            <person name="Murat C."/>
            <person name="Ohm R."/>
            <person name="Olson A."/>
            <person name="Spatafora J."/>
            <person name="Veneault-Fourrey C."/>
            <person name="Henrissat B."/>
            <person name="Grigoriev I."/>
            <person name="Martin F."/>
            <person name="Perotto S."/>
        </authorList>
    </citation>
    <scope>NUCLEOTIDE SEQUENCE [LARGE SCALE GENOMIC DNA]</scope>
    <source>
        <strain evidence="2 3">E</strain>
    </source>
</reference>
<dbReference type="RefSeq" id="XP_024737152.1">
    <property type="nucleotide sequence ID" value="XM_024872516.1"/>
</dbReference>
<dbReference type="GeneID" id="36580596"/>
<dbReference type="AlphaFoldDB" id="A0A2J6TBA5"/>
<evidence type="ECO:0000313" key="2">
    <source>
        <dbReference type="EMBL" id="PMD60248.1"/>
    </source>
</evidence>
<evidence type="ECO:0000313" key="3">
    <source>
        <dbReference type="Proteomes" id="UP000235371"/>
    </source>
</evidence>
<dbReference type="Proteomes" id="UP000235371">
    <property type="component" value="Unassembled WGS sequence"/>
</dbReference>
<evidence type="ECO:0000256" key="1">
    <source>
        <dbReference type="SAM" id="MobiDB-lite"/>
    </source>
</evidence>
<feature type="region of interest" description="Disordered" evidence="1">
    <location>
        <begin position="1"/>
        <end position="25"/>
    </location>
</feature>
<dbReference type="EMBL" id="KZ613791">
    <property type="protein sequence ID" value="PMD60248.1"/>
    <property type="molecule type" value="Genomic_DNA"/>
</dbReference>
<organism evidence="2 3">
    <name type="scientific">Hyaloscypha bicolor E</name>
    <dbReference type="NCBI Taxonomy" id="1095630"/>
    <lineage>
        <taxon>Eukaryota</taxon>
        <taxon>Fungi</taxon>
        <taxon>Dikarya</taxon>
        <taxon>Ascomycota</taxon>
        <taxon>Pezizomycotina</taxon>
        <taxon>Leotiomycetes</taxon>
        <taxon>Helotiales</taxon>
        <taxon>Hyaloscyphaceae</taxon>
        <taxon>Hyaloscypha</taxon>
        <taxon>Hyaloscypha bicolor</taxon>
    </lineage>
</organism>
<feature type="compositionally biased region" description="Polar residues" evidence="1">
    <location>
        <begin position="13"/>
        <end position="25"/>
    </location>
</feature>
<proteinExistence type="predicted"/>
<dbReference type="InParanoid" id="A0A2J6TBA5"/>
<name>A0A2J6TBA5_9HELO</name>
<keyword evidence="3" id="KW-1185">Reference proteome</keyword>
<accession>A0A2J6TBA5</accession>
<sequence>MRRGSLSWRRSESQVQATPHQLKPSSTLAKRLESFRSAGCDNMQSHIPCPSGVPFRAICTPKPQSRVRLRYHRVPWPSSKDLGSIQGRLRTMYNASTTTQPTSSAIGDTWVRMEWEARKSGQEGSLWTYSTTSISSWNRNKIQELARLW</sequence>